<reference evidence="1 2" key="1">
    <citation type="submission" date="2019-08" db="EMBL/GenBank/DDBJ databases">
        <title>Actinomadura sp. nov. CYP1-5 isolated from mountain soil.</title>
        <authorList>
            <person name="Songsumanus A."/>
            <person name="Kuncharoen N."/>
            <person name="Kudo T."/>
            <person name="Yuki M."/>
            <person name="Igarashi Y."/>
            <person name="Tanasupawat S."/>
        </authorList>
    </citation>
    <scope>NUCLEOTIDE SEQUENCE [LARGE SCALE GENOMIC DNA]</scope>
    <source>
        <strain evidence="1 2">CYP1-5</strain>
    </source>
</reference>
<dbReference type="Proteomes" id="UP000323505">
    <property type="component" value="Unassembled WGS sequence"/>
</dbReference>
<name>A0A5D3FAU9_9ACTN</name>
<gene>
    <name evidence="1" type="ORF">FXF68_31525</name>
</gene>
<protein>
    <submittedName>
        <fullName evidence="1">Uncharacterized protein</fullName>
    </submittedName>
</protein>
<dbReference type="RefSeq" id="WP_148765641.1">
    <property type="nucleotide sequence ID" value="NZ_VSRQ01000007.1"/>
</dbReference>
<accession>A0A5D3FAU9</accession>
<dbReference type="AlphaFoldDB" id="A0A5D3FAU9"/>
<evidence type="ECO:0000313" key="1">
    <source>
        <dbReference type="EMBL" id="TYK45209.1"/>
    </source>
</evidence>
<evidence type="ECO:0000313" key="2">
    <source>
        <dbReference type="Proteomes" id="UP000323505"/>
    </source>
</evidence>
<organism evidence="1 2">
    <name type="scientific">Actinomadura decatromicini</name>
    <dbReference type="NCBI Taxonomy" id="2604572"/>
    <lineage>
        <taxon>Bacteria</taxon>
        <taxon>Bacillati</taxon>
        <taxon>Actinomycetota</taxon>
        <taxon>Actinomycetes</taxon>
        <taxon>Streptosporangiales</taxon>
        <taxon>Thermomonosporaceae</taxon>
        <taxon>Actinomadura</taxon>
    </lineage>
</organism>
<proteinExistence type="predicted"/>
<sequence>MITETIVCVILHCSRCNKPFRDDVEDDYSGVVHWPNTESITEEFNKGLGEHGGWRRFGDRFVCSRCQVSGGDNEGFADDLDARENPHPLPPAEADKVARTQAGYVSYAAVARVLHNVGAAGAS</sequence>
<dbReference type="EMBL" id="VSRQ01000007">
    <property type="protein sequence ID" value="TYK45209.1"/>
    <property type="molecule type" value="Genomic_DNA"/>
</dbReference>
<comment type="caution">
    <text evidence="1">The sequence shown here is derived from an EMBL/GenBank/DDBJ whole genome shotgun (WGS) entry which is preliminary data.</text>
</comment>
<keyword evidence="2" id="KW-1185">Reference proteome</keyword>